<dbReference type="Proteomes" id="UP000299102">
    <property type="component" value="Unassembled WGS sequence"/>
</dbReference>
<evidence type="ECO:0000256" key="1">
    <source>
        <dbReference type="SAM" id="MobiDB-lite"/>
    </source>
</evidence>
<feature type="compositionally biased region" description="Basic and acidic residues" evidence="1">
    <location>
        <begin position="1"/>
        <end position="28"/>
    </location>
</feature>
<dbReference type="AlphaFoldDB" id="A0A4C1Y9B6"/>
<evidence type="ECO:0000313" key="3">
    <source>
        <dbReference type="Proteomes" id="UP000299102"/>
    </source>
</evidence>
<name>A0A4C1Y9B6_EUMVA</name>
<accession>A0A4C1Y9B6</accession>
<comment type="caution">
    <text evidence="2">The sequence shown here is derived from an EMBL/GenBank/DDBJ whole genome shotgun (WGS) entry which is preliminary data.</text>
</comment>
<evidence type="ECO:0000313" key="2">
    <source>
        <dbReference type="EMBL" id="GBP72891.1"/>
    </source>
</evidence>
<protein>
    <submittedName>
        <fullName evidence="2">Uncharacterized protein</fullName>
    </submittedName>
</protein>
<keyword evidence="3" id="KW-1185">Reference proteome</keyword>
<feature type="compositionally biased region" description="Basic and acidic residues" evidence="1">
    <location>
        <begin position="95"/>
        <end position="109"/>
    </location>
</feature>
<organism evidence="2 3">
    <name type="scientific">Eumeta variegata</name>
    <name type="common">Bagworm moth</name>
    <name type="synonym">Eumeta japonica</name>
    <dbReference type="NCBI Taxonomy" id="151549"/>
    <lineage>
        <taxon>Eukaryota</taxon>
        <taxon>Metazoa</taxon>
        <taxon>Ecdysozoa</taxon>
        <taxon>Arthropoda</taxon>
        <taxon>Hexapoda</taxon>
        <taxon>Insecta</taxon>
        <taxon>Pterygota</taxon>
        <taxon>Neoptera</taxon>
        <taxon>Endopterygota</taxon>
        <taxon>Lepidoptera</taxon>
        <taxon>Glossata</taxon>
        <taxon>Ditrysia</taxon>
        <taxon>Tineoidea</taxon>
        <taxon>Psychidae</taxon>
        <taxon>Oiketicinae</taxon>
        <taxon>Eumeta</taxon>
    </lineage>
</organism>
<feature type="region of interest" description="Disordered" evidence="1">
    <location>
        <begin position="92"/>
        <end position="138"/>
    </location>
</feature>
<sequence>MDEVCRGDREVNEHASHQKAEGPADHGRSQLQRSHHTFEESNLKKADSRVGQRLKSKEKSRTESRAGRGLEFRIALNSGPCRCESDNETGLCGKFDLDQRTNKETERPPRTGIPELRRTPQPPRRPKWELISSTCARR</sequence>
<feature type="compositionally biased region" description="Basic and acidic residues" evidence="1">
    <location>
        <begin position="36"/>
        <end position="71"/>
    </location>
</feature>
<proteinExistence type="predicted"/>
<reference evidence="2 3" key="1">
    <citation type="journal article" date="2019" name="Commun. Biol.">
        <title>The bagworm genome reveals a unique fibroin gene that provides high tensile strength.</title>
        <authorList>
            <person name="Kono N."/>
            <person name="Nakamura H."/>
            <person name="Ohtoshi R."/>
            <person name="Tomita M."/>
            <person name="Numata K."/>
            <person name="Arakawa K."/>
        </authorList>
    </citation>
    <scope>NUCLEOTIDE SEQUENCE [LARGE SCALE GENOMIC DNA]</scope>
</reference>
<feature type="region of interest" description="Disordered" evidence="1">
    <location>
        <begin position="1"/>
        <end position="71"/>
    </location>
</feature>
<gene>
    <name evidence="2" type="ORF">EVAR_57438_1</name>
</gene>
<dbReference type="EMBL" id="BGZK01001159">
    <property type="protein sequence ID" value="GBP72891.1"/>
    <property type="molecule type" value="Genomic_DNA"/>
</dbReference>